<dbReference type="GO" id="GO:0009003">
    <property type="term" value="F:signal peptidase activity"/>
    <property type="evidence" value="ECO:0007669"/>
    <property type="project" value="UniProtKB-EC"/>
</dbReference>
<evidence type="ECO:0000256" key="10">
    <source>
        <dbReference type="ARBA" id="ARBA00022946"/>
    </source>
</evidence>
<gene>
    <name evidence="15" type="ORF">R1flu_002030</name>
</gene>
<dbReference type="InterPro" id="IPR019758">
    <property type="entry name" value="Pept_S26A_signal_pept_1_CS"/>
</dbReference>
<dbReference type="GO" id="GO:0051604">
    <property type="term" value="P:protein maturation"/>
    <property type="evidence" value="ECO:0007669"/>
    <property type="project" value="UniProtKB-ARBA"/>
</dbReference>
<keyword evidence="6" id="KW-0150">Chloroplast</keyword>
<dbReference type="EC" id="3.4.21.89" evidence="5"/>
<protein>
    <recommendedName>
        <fullName evidence="5">signal peptidase I</fullName>
        <ecNumber evidence="5">3.4.21.89</ecNumber>
    </recommendedName>
</protein>
<dbReference type="Proteomes" id="UP001605036">
    <property type="component" value="Unassembled WGS sequence"/>
</dbReference>
<dbReference type="FunFam" id="2.10.109.10:FF:000012">
    <property type="entry name" value="Peptidase/ serine-type peptidase"/>
    <property type="match status" value="1"/>
</dbReference>
<comment type="subcellular location">
    <subcellularLocation>
        <location evidence="3">Membrane</location>
    </subcellularLocation>
    <subcellularLocation>
        <location evidence="2">Plastid</location>
        <location evidence="2">Chloroplast</location>
    </subcellularLocation>
</comment>
<comment type="catalytic activity">
    <reaction evidence="1">
        <text>Cleavage of hydrophobic, N-terminal signal or leader sequences from secreted and periplasmic proteins.</text>
        <dbReference type="EC" id="3.4.21.89"/>
    </reaction>
</comment>
<name>A0ABD1Y4Z1_9MARC</name>
<proteinExistence type="inferred from homology"/>
<dbReference type="PROSITE" id="PS00761">
    <property type="entry name" value="SPASE_I_3"/>
    <property type="match status" value="1"/>
</dbReference>
<sequence length="345" mass="37335">MASKFAVSCSHFNAKSVATIVRAKEFVHIAAYPGADSRRPGGRGSCSLGSKIDKYVKANCKQFGSPWAEWKEKYSSRAPKTTAFVSGSLSRDLAVTAVWQGTSGDGGGGGGGGGGDEGESSTNIQAREEDLQEEAKAENSRVSWLPEWINLTSDDGKTIIAAFAASLLFRWFIAEPRFIPSLSMYPTFEIGDRIIAEKVSYYFRKPTVNDIVIFKAPALLQEKGYSAGEVFIKRIVAKAGDLVEVHAGKLVVNGTPINEDFINEAPAYDMPATYVPEGSVFVMGDNRNNSYDSHIWGPLPLKNILGRSVVRYWPPSRLGSTVLEVSSQAPSLPLMQAPVLSTSKP</sequence>
<evidence type="ECO:0000313" key="15">
    <source>
        <dbReference type="EMBL" id="KAL2621825.1"/>
    </source>
</evidence>
<evidence type="ECO:0000256" key="9">
    <source>
        <dbReference type="ARBA" id="ARBA00022801"/>
    </source>
</evidence>
<organism evidence="15 16">
    <name type="scientific">Riccia fluitans</name>
    <dbReference type="NCBI Taxonomy" id="41844"/>
    <lineage>
        <taxon>Eukaryota</taxon>
        <taxon>Viridiplantae</taxon>
        <taxon>Streptophyta</taxon>
        <taxon>Embryophyta</taxon>
        <taxon>Marchantiophyta</taxon>
        <taxon>Marchantiopsida</taxon>
        <taxon>Marchantiidae</taxon>
        <taxon>Marchantiales</taxon>
        <taxon>Ricciaceae</taxon>
        <taxon>Riccia</taxon>
    </lineage>
</organism>
<keyword evidence="8" id="KW-0645">Protease</keyword>
<dbReference type="Gene3D" id="2.10.109.10">
    <property type="entry name" value="Umud Fragment, subunit A"/>
    <property type="match status" value="1"/>
</dbReference>
<feature type="compositionally biased region" description="Gly residues" evidence="13">
    <location>
        <begin position="103"/>
        <end position="115"/>
    </location>
</feature>
<accession>A0ABD1Y4Z1</accession>
<evidence type="ECO:0000256" key="6">
    <source>
        <dbReference type="ARBA" id="ARBA00022528"/>
    </source>
</evidence>
<dbReference type="InterPro" id="IPR036286">
    <property type="entry name" value="LexA/Signal_pep-like_sf"/>
</dbReference>
<evidence type="ECO:0000259" key="14">
    <source>
        <dbReference type="Pfam" id="PF10502"/>
    </source>
</evidence>
<dbReference type="PANTHER" id="PTHR43390">
    <property type="entry name" value="SIGNAL PEPTIDASE I"/>
    <property type="match status" value="1"/>
</dbReference>
<dbReference type="InterPro" id="IPR000223">
    <property type="entry name" value="Pept_S26A_signal_pept_1"/>
</dbReference>
<evidence type="ECO:0000256" key="1">
    <source>
        <dbReference type="ARBA" id="ARBA00000677"/>
    </source>
</evidence>
<dbReference type="PANTHER" id="PTHR43390:SF1">
    <property type="entry name" value="CHLOROPLAST PROCESSING PEPTIDASE"/>
    <property type="match status" value="1"/>
</dbReference>
<evidence type="ECO:0000256" key="12">
    <source>
        <dbReference type="PIRSR" id="PIRSR600223-1"/>
    </source>
</evidence>
<evidence type="ECO:0000256" key="4">
    <source>
        <dbReference type="ARBA" id="ARBA00009370"/>
    </source>
</evidence>
<dbReference type="AlphaFoldDB" id="A0ABD1Y4Z1"/>
<reference evidence="15 16" key="1">
    <citation type="submission" date="2024-09" db="EMBL/GenBank/DDBJ databases">
        <title>Chromosome-scale assembly of Riccia fluitans.</title>
        <authorList>
            <person name="Paukszto L."/>
            <person name="Sawicki J."/>
            <person name="Karawczyk K."/>
            <person name="Piernik-Szablinska J."/>
            <person name="Szczecinska M."/>
            <person name="Mazdziarz M."/>
        </authorList>
    </citation>
    <scope>NUCLEOTIDE SEQUENCE [LARGE SCALE GENOMIC DNA]</scope>
    <source>
        <strain evidence="15">Rf_01</strain>
        <tissue evidence="15">Aerial parts of the thallus</tissue>
    </source>
</reference>
<evidence type="ECO:0000256" key="3">
    <source>
        <dbReference type="ARBA" id="ARBA00004370"/>
    </source>
</evidence>
<dbReference type="NCBIfam" id="TIGR02227">
    <property type="entry name" value="sigpep_I_bact"/>
    <property type="match status" value="1"/>
</dbReference>
<dbReference type="GO" id="GO:0009534">
    <property type="term" value="C:chloroplast thylakoid"/>
    <property type="evidence" value="ECO:0007669"/>
    <property type="project" value="UniProtKB-ARBA"/>
</dbReference>
<feature type="region of interest" description="Disordered" evidence="13">
    <location>
        <begin position="101"/>
        <end position="123"/>
    </location>
</feature>
<dbReference type="Pfam" id="PF10502">
    <property type="entry name" value="Peptidase_S26"/>
    <property type="match status" value="1"/>
</dbReference>
<feature type="active site" evidence="12">
    <location>
        <position position="183"/>
    </location>
</feature>
<evidence type="ECO:0000256" key="5">
    <source>
        <dbReference type="ARBA" id="ARBA00013208"/>
    </source>
</evidence>
<dbReference type="InterPro" id="IPR019533">
    <property type="entry name" value="Peptidase_S26"/>
</dbReference>
<dbReference type="GO" id="GO:0006508">
    <property type="term" value="P:proteolysis"/>
    <property type="evidence" value="ECO:0007669"/>
    <property type="project" value="UniProtKB-KW"/>
</dbReference>
<dbReference type="PRINTS" id="PR00727">
    <property type="entry name" value="LEADERPTASE"/>
</dbReference>
<dbReference type="PROSITE" id="PS00501">
    <property type="entry name" value="SPASE_I_1"/>
    <property type="match status" value="1"/>
</dbReference>
<keyword evidence="9" id="KW-0378">Hydrolase</keyword>
<dbReference type="CDD" id="cd06530">
    <property type="entry name" value="S26_SPase_I"/>
    <property type="match status" value="1"/>
</dbReference>
<feature type="active site" evidence="12">
    <location>
        <position position="233"/>
    </location>
</feature>
<evidence type="ECO:0000313" key="16">
    <source>
        <dbReference type="Proteomes" id="UP001605036"/>
    </source>
</evidence>
<keyword evidence="16" id="KW-1185">Reference proteome</keyword>
<comment type="similarity">
    <text evidence="4">Belongs to the peptidase S26 family.</text>
</comment>
<dbReference type="SUPFAM" id="SSF51306">
    <property type="entry name" value="LexA/Signal peptidase"/>
    <property type="match status" value="1"/>
</dbReference>
<comment type="caution">
    <text evidence="15">The sequence shown here is derived from an EMBL/GenBank/DDBJ whole genome shotgun (WGS) entry which is preliminary data.</text>
</comment>
<dbReference type="GO" id="GO:0016020">
    <property type="term" value="C:membrane"/>
    <property type="evidence" value="ECO:0007669"/>
    <property type="project" value="UniProtKB-SubCell"/>
</dbReference>
<dbReference type="EMBL" id="JBHFFA010000006">
    <property type="protein sequence ID" value="KAL2621825.1"/>
    <property type="molecule type" value="Genomic_DNA"/>
</dbReference>
<keyword evidence="10" id="KW-0809">Transit peptide</keyword>
<feature type="domain" description="Peptidase S26" evidence="14">
    <location>
        <begin position="157"/>
        <end position="313"/>
    </location>
</feature>
<evidence type="ECO:0000256" key="13">
    <source>
        <dbReference type="SAM" id="MobiDB-lite"/>
    </source>
</evidence>
<evidence type="ECO:0000256" key="2">
    <source>
        <dbReference type="ARBA" id="ARBA00004229"/>
    </source>
</evidence>
<keyword evidence="7" id="KW-0934">Plastid</keyword>
<keyword evidence="11" id="KW-0472">Membrane</keyword>
<dbReference type="InterPro" id="IPR019756">
    <property type="entry name" value="Pept_S26A_signal_pept_1_Ser-AS"/>
</dbReference>
<evidence type="ECO:0000256" key="11">
    <source>
        <dbReference type="ARBA" id="ARBA00023136"/>
    </source>
</evidence>
<evidence type="ECO:0000256" key="8">
    <source>
        <dbReference type="ARBA" id="ARBA00022670"/>
    </source>
</evidence>
<evidence type="ECO:0000256" key="7">
    <source>
        <dbReference type="ARBA" id="ARBA00022640"/>
    </source>
</evidence>